<accession>A0AAV4KST8</accession>
<gene>
    <name evidence="2" type="ORF">CP977_00380</name>
    <name evidence="1" type="ORF">GCM10010497_59100</name>
</gene>
<keyword evidence="3" id="KW-1185">Reference proteome</keyword>
<protein>
    <submittedName>
        <fullName evidence="1">Uncharacterized protein</fullName>
    </submittedName>
</protein>
<evidence type="ECO:0000313" key="3">
    <source>
        <dbReference type="Proteomes" id="UP000326029"/>
    </source>
</evidence>
<sequence>MEAAVLDAAKRLLNDPATVLPDLSQEVAAGWRASRTAAVLDLLTQAEQIAPPPPARPLAYLEPTTPS</sequence>
<reference evidence="2 3" key="2">
    <citation type="submission" date="2017-09" db="EMBL/GenBank/DDBJ databases">
        <authorList>
            <person name="Lee N."/>
            <person name="Cho B.-K."/>
        </authorList>
    </citation>
    <scope>NUCLEOTIDE SEQUENCE [LARGE SCALE GENOMIC DNA]</scope>
    <source>
        <strain evidence="2 3">ATCC 19740</strain>
    </source>
</reference>
<dbReference type="Proteomes" id="UP000326029">
    <property type="component" value="Chromosome"/>
</dbReference>
<organism evidence="1 4">
    <name type="scientific">Streptomyces cinereoruber</name>
    <dbReference type="NCBI Taxonomy" id="67260"/>
    <lineage>
        <taxon>Bacteria</taxon>
        <taxon>Bacillati</taxon>
        <taxon>Actinomycetota</taxon>
        <taxon>Actinomycetes</taxon>
        <taxon>Kitasatosporales</taxon>
        <taxon>Streptomycetaceae</taxon>
        <taxon>Streptomyces</taxon>
    </lineage>
</organism>
<proteinExistence type="predicted"/>
<evidence type="ECO:0000313" key="4">
    <source>
        <dbReference type="Proteomes" id="UP000642014"/>
    </source>
</evidence>
<dbReference type="GeneID" id="95452259"/>
<dbReference type="RefSeq" id="WP_152369340.1">
    <property type="nucleotide sequence ID" value="NZ_BMSJ01000014.1"/>
</dbReference>
<evidence type="ECO:0000313" key="1">
    <source>
        <dbReference type="EMBL" id="GGR47911.1"/>
    </source>
</evidence>
<dbReference type="AlphaFoldDB" id="A0AAV4KST8"/>
<reference evidence="1" key="3">
    <citation type="submission" date="2023-08" db="EMBL/GenBank/DDBJ databases">
        <authorList>
            <person name="Sun Q."/>
            <person name="Ohkuma M."/>
        </authorList>
    </citation>
    <scope>NUCLEOTIDE SEQUENCE</scope>
    <source>
        <strain evidence="1">JCM 4205</strain>
    </source>
</reference>
<dbReference type="EMBL" id="CP023693">
    <property type="protein sequence ID" value="QEV30852.1"/>
    <property type="molecule type" value="Genomic_DNA"/>
</dbReference>
<dbReference type="EMBL" id="BMSJ01000014">
    <property type="protein sequence ID" value="GGR47911.1"/>
    <property type="molecule type" value="Genomic_DNA"/>
</dbReference>
<name>A0AAV4KST8_9ACTN</name>
<reference evidence="1 4" key="1">
    <citation type="journal article" date="2014" name="Int. J. Syst. Evol. Microbiol.">
        <title>Complete genome sequence of Corynebacterium casei LMG S-19264T (=DSM 44701T), isolated from a smear-ripened cheese.</title>
        <authorList>
            <consortium name="US DOE Joint Genome Institute (JGI-PGF)"/>
            <person name="Walter F."/>
            <person name="Albersmeier A."/>
            <person name="Kalinowski J."/>
            <person name="Ruckert C."/>
        </authorList>
    </citation>
    <scope>NUCLEOTIDE SEQUENCE [LARGE SCALE GENOMIC DNA]</scope>
    <source>
        <strain evidence="1 4">JCM 4205</strain>
    </source>
</reference>
<dbReference type="Proteomes" id="UP000642014">
    <property type="component" value="Unassembled WGS sequence"/>
</dbReference>
<evidence type="ECO:0000313" key="2">
    <source>
        <dbReference type="EMBL" id="QEV30852.1"/>
    </source>
</evidence>